<dbReference type="InterPro" id="IPR001296">
    <property type="entry name" value="Glyco_trans_1"/>
</dbReference>
<protein>
    <submittedName>
        <fullName evidence="2">Glycosyltransferase involved in cell wall bisynthesis</fullName>
    </submittedName>
</protein>
<evidence type="ECO:0000313" key="3">
    <source>
        <dbReference type="Proteomes" id="UP000189857"/>
    </source>
</evidence>
<dbReference type="AlphaFoldDB" id="A0A1T4LRR8"/>
<gene>
    <name evidence="2" type="ORF">SAMN02745110_00900</name>
</gene>
<dbReference type="PANTHER" id="PTHR12526">
    <property type="entry name" value="GLYCOSYLTRANSFERASE"/>
    <property type="match status" value="1"/>
</dbReference>
<sequence length="398" mass="46134">MKIIQINCVYGNGSTGMLVKSLKEGLESQGNQCFVLYGRGEFSKDRFTYKFSSEIEAKFHSLLTRLTGVEFGYSLISTNRVIKILKRMKPDVVHLHCLNGHCINVYKLISYLKKNQIKTVLTLHAEIMHTAGCEHAINCEKWRERCYDCDIIKGKLTRYFRDDAAICYDKMKRCFNCFPELTVVGVSNWLTNRAKSSQIFRDSNCRFSTVLNGVDIDIFKRIICNDEYIKKIKNEGRPLLLYLTPNFYHHLKGGNKVLKFAEMHPEWDFLMVGVNEKKNDWPANIKCIKHTKDKNELVMLYNIADITIVMSLRETFSMVCAESLCCGTPVVGFKSGGPESFLPHNNSAFVDQDDYYSLGVSIKALLEKKYRDEDYYSNRDFLSKNRMIKEYYELYLSK</sequence>
<dbReference type="EMBL" id="FUXA01000006">
    <property type="protein sequence ID" value="SJZ57439.1"/>
    <property type="molecule type" value="Genomic_DNA"/>
</dbReference>
<dbReference type="GO" id="GO:0016757">
    <property type="term" value="F:glycosyltransferase activity"/>
    <property type="evidence" value="ECO:0007669"/>
    <property type="project" value="InterPro"/>
</dbReference>
<keyword evidence="3" id="KW-1185">Reference proteome</keyword>
<dbReference type="OrthoDB" id="9802525at2"/>
<dbReference type="SUPFAM" id="SSF53756">
    <property type="entry name" value="UDP-Glycosyltransferase/glycogen phosphorylase"/>
    <property type="match status" value="1"/>
</dbReference>
<dbReference type="Proteomes" id="UP000189857">
    <property type="component" value="Unassembled WGS sequence"/>
</dbReference>
<proteinExistence type="predicted"/>
<feature type="domain" description="Glycosyl transferase family 1" evidence="1">
    <location>
        <begin position="231"/>
        <end position="375"/>
    </location>
</feature>
<evidence type="ECO:0000313" key="2">
    <source>
        <dbReference type="EMBL" id="SJZ57439.1"/>
    </source>
</evidence>
<evidence type="ECO:0000259" key="1">
    <source>
        <dbReference type="Pfam" id="PF00534"/>
    </source>
</evidence>
<keyword evidence="2" id="KW-0808">Transferase</keyword>
<dbReference type="Gene3D" id="3.40.50.2000">
    <property type="entry name" value="Glycogen Phosphorylase B"/>
    <property type="match status" value="2"/>
</dbReference>
<organism evidence="2 3">
    <name type="scientific">Eubacterium ruminantium</name>
    <dbReference type="NCBI Taxonomy" id="42322"/>
    <lineage>
        <taxon>Bacteria</taxon>
        <taxon>Bacillati</taxon>
        <taxon>Bacillota</taxon>
        <taxon>Clostridia</taxon>
        <taxon>Eubacteriales</taxon>
        <taxon>Eubacteriaceae</taxon>
        <taxon>Eubacterium</taxon>
    </lineage>
</organism>
<name>A0A1T4LRR8_9FIRM</name>
<dbReference type="Pfam" id="PF00534">
    <property type="entry name" value="Glycos_transf_1"/>
    <property type="match status" value="1"/>
</dbReference>
<accession>A0A1T4LRR8</accession>
<reference evidence="2 3" key="1">
    <citation type="submission" date="2017-02" db="EMBL/GenBank/DDBJ databases">
        <authorList>
            <person name="Peterson S.W."/>
        </authorList>
    </citation>
    <scope>NUCLEOTIDE SEQUENCE [LARGE SCALE GENOMIC DNA]</scope>
    <source>
        <strain evidence="2 3">ATCC 17233</strain>
    </source>
</reference>
<dbReference type="RefSeq" id="WP_078786756.1">
    <property type="nucleotide sequence ID" value="NZ_FMTO01000004.1"/>
</dbReference>